<dbReference type="InterPro" id="IPR038765">
    <property type="entry name" value="Papain-like_cys_pep_sf"/>
</dbReference>
<feature type="compositionally biased region" description="Basic residues" evidence="1">
    <location>
        <begin position="20"/>
        <end position="31"/>
    </location>
</feature>
<accession>A0A0B2Q504</accession>
<dbReference type="Proteomes" id="UP000053555">
    <property type="component" value="Unassembled WGS sequence"/>
</dbReference>
<gene>
    <name evidence="2" type="ORF">glysoja_032494</name>
</gene>
<feature type="region of interest" description="Disordered" evidence="1">
    <location>
        <begin position="1"/>
        <end position="31"/>
    </location>
</feature>
<proteinExistence type="predicted"/>
<dbReference type="EMBL" id="KN661452">
    <property type="protein sequence ID" value="KHN14887.1"/>
    <property type="molecule type" value="Genomic_DNA"/>
</dbReference>
<dbReference type="AlphaFoldDB" id="A0A0B2Q504"/>
<feature type="compositionally biased region" description="Pro residues" evidence="1">
    <location>
        <begin position="1"/>
        <end position="12"/>
    </location>
</feature>
<sequence length="232" mass="26095">MATPPRSPPHSDIPPEVTSRKTRQSTRLRRLTVRSLDQPRPIVNINPTTRRGSDPHKEKFHSYLGVVAREKIPIVHSNWNVVPKSLKDSQKGVPKSVGPTESGDTVATINPLGELVKNLFDVYQKPIELSWDGTKFGIPNAKDGFLITHADVTEIILGDKCLNISILHLWMIAMKKLSSSLEGKADEAAPRWIEPKSHVQPGSYECGYYVMHWMWCIVSDGLKNEWNKVCIL</sequence>
<evidence type="ECO:0008006" key="3">
    <source>
        <dbReference type="Google" id="ProtNLM"/>
    </source>
</evidence>
<dbReference type="SUPFAM" id="SSF54001">
    <property type="entry name" value="Cysteine proteinases"/>
    <property type="match status" value="1"/>
</dbReference>
<reference evidence="2" key="1">
    <citation type="submission" date="2014-07" db="EMBL/GenBank/DDBJ databases">
        <title>Identification of a novel salt tolerance gene in wild soybean by whole-genome sequencing.</title>
        <authorList>
            <person name="Lam H.-M."/>
            <person name="Qi X."/>
            <person name="Li M.-W."/>
            <person name="Liu X."/>
            <person name="Xie M."/>
            <person name="Ni M."/>
            <person name="Xu X."/>
        </authorList>
    </citation>
    <scope>NUCLEOTIDE SEQUENCE [LARGE SCALE GENOMIC DNA]</scope>
    <source>
        <tissue evidence="2">Root</tissue>
    </source>
</reference>
<evidence type="ECO:0000313" key="2">
    <source>
        <dbReference type="EMBL" id="KHN14887.1"/>
    </source>
</evidence>
<name>A0A0B2Q504_GLYSO</name>
<organism evidence="2">
    <name type="scientific">Glycine soja</name>
    <name type="common">Wild soybean</name>
    <dbReference type="NCBI Taxonomy" id="3848"/>
    <lineage>
        <taxon>Eukaryota</taxon>
        <taxon>Viridiplantae</taxon>
        <taxon>Streptophyta</taxon>
        <taxon>Embryophyta</taxon>
        <taxon>Tracheophyta</taxon>
        <taxon>Spermatophyta</taxon>
        <taxon>Magnoliopsida</taxon>
        <taxon>eudicotyledons</taxon>
        <taxon>Gunneridae</taxon>
        <taxon>Pentapetalae</taxon>
        <taxon>rosids</taxon>
        <taxon>fabids</taxon>
        <taxon>Fabales</taxon>
        <taxon>Fabaceae</taxon>
        <taxon>Papilionoideae</taxon>
        <taxon>50 kb inversion clade</taxon>
        <taxon>NPAAA clade</taxon>
        <taxon>indigoferoid/millettioid clade</taxon>
        <taxon>Phaseoleae</taxon>
        <taxon>Glycine</taxon>
        <taxon>Glycine subgen. Soja</taxon>
    </lineage>
</organism>
<evidence type="ECO:0000256" key="1">
    <source>
        <dbReference type="SAM" id="MobiDB-lite"/>
    </source>
</evidence>
<protein>
    <recommendedName>
        <fullName evidence="3">Ubiquitin-like protease family profile domain-containing protein</fullName>
    </recommendedName>
</protein>